<dbReference type="Pfam" id="PF01425">
    <property type="entry name" value="Amidase"/>
    <property type="match status" value="1"/>
</dbReference>
<gene>
    <name evidence="2" type="ORF">M501DRAFT_944357</name>
</gene>
<reference evidence="2" key="1">
    <citation type="journal article" date="2020" name="Stud. Mycol.">
        <title>101 Dothideomycetes genomes: a test case for predicting lifestyles and emergence of pathogens.</title>
        <authorList>
            <person name="Haridas S."/>
            <person name="Albert R."/>
            <person name="Binder M."/>
            <person name="Bloem J."/>
            <person name="Labutti K."/>
            <person name="Salamov A."/>
            <person name="Andreopoulos B."/>
            <person name="Baker S."/>
            <person name="Barry K."/>
            <person name="Bills G."/>
            <person name="Bluhm B."/>
            <person name="Cannon C."/>
            <person name="Castanera R."/>
            <person name="Culley D."/>
            <person name="Daum C."/>
            <person name="Ezra D."/>
            <person name="Gonzalez J."/>
            <person name="Henrissat B."/>
            <person name="Kuo A."/>
            <person name="Liang C."/>
            <person name="Lipzen A."/>
            <person name="Lutzoni F."/>
            <person name="Magnuson J."/>
            <person name="Mondo S."/>
            <person name="Nolan M."/>
            <person name="Ohm R."/>
            <person name="Pangilinan J."/>
            <person name="Park H.-J."/>
            <person name="Ramirez L."/>
            <person name="Alfaro M."/>
            <person name="Sun H."/>
            <person name="Tritt A."/>
            <person name="Yoshinaga Y."/>
            <person name="Zwiers L.-H."/>
            <person name="Turgeon B."/>
            <person name="Goodwin S."/>
            <person name="Spatafora J."/>
            <person name="Crous P."/>
            <person name="Grigoriev I."/>
        </authorList>
    </citation>
    <scope>NUCLEOTIDE SEQUENCE</scope>
    <source>
        <strain evidence="2">CBS 101060</strain>
    </source>
</reference>
<dbReference type="Proteomes" id="UP000799429">
    <property type="component" value="Unassembled WGS sequence"/>
</dbReference>
<dbReference type="InterPro" id="IPR036928">
    <property type="entry name" value="AS_sf"/>
</dbReference>
<evidence type="ECO:0000313" key="2">
    <source>
        <dbReference type="EMBL" id="KAF2834385.1"/>
    </source>
</evidence>
<dbReference type="Gene3D" id="3.90.1300.10">
    <property type="entry name" value="Amidase signature (AS) domain"/>
    <property type="match status" value="1"/>
</dbReference>
<dbReference type="PANTHER" id="PTHR42678:SF34">
    <property type="entry name" value="OS04G0183300 PROTEIN"/>
    <property type="match status" value="1"/>
</dbReference>
<name>A0A9P4S2F5_9PEZI</name>
<dbReference type="EMBL" id="MU006120">
    <property type="protein sequence ID" value="KAF2834385.1"/>
    <property type="molecule type" value="Genomic_DNA"/>
</dbReference>
<accession>A0A9P4S2F5</accession>
<dbReference type="PANTHER" id="PTHR42678">
    <property type="entry name" value="AMIDASE"/>
    <property type="match status" value="1"/>
</dbReference>
<evidence type="ECO:0000313" key="3">
    <source>
        <dbReference type="Proteomes" id="UP000799429"/>
    </source>
</evidence>
<proteinExistence type="predicted"/>
<keyword evidence="3" id="KW-1185">Reference proteome</keyword>
<sequence length="610" mass="67218">MDHDVVDFDPLTITATDLKSLLDANVLTSVEIVERYLLQIERHNRKGRQLRALISVAPRYNVLGRAKQLDEERARGKTRGPFHGIPIVVKDNIMTEPSLGMDTTVGSYAFVGAKPKKNAPIIDQLIQGGLIVIGKANLTEFCGLRTPNMMPGWSSVGGQTQSIYIPGGIEPGETILGHSAPGGCSTGSAVAVAAGFAPLALGTETVGSIITPASRSALYAIKLTVGEVPMDGIFGLSKTFDSVGAMAKSAADLETLVKVLTKGSSNRDSWDSGIDMTENPWERNWCGLRIGFADPAIWKLDEESCRPDRNADEEMEQKYEAAIEKIRDRGAAVNYPVEIPLPENLSVDDADGFEMVAYHEFKDIANKFMAGLEKSKVRSISDIIKYNADHAHLALPALCSNQDDLIAVRDHISNPEWVSEVIDRLKLYGADHGIDKVLSDHDLDIIAAPADSGLCCFAAAAGYPIATVPLSTIRLNGRPFGIALTTRSNDEHKLFQFVKMWEATFPDRPKPSTHFRSPNRRSPPLLPDAPIVNLILREWDSREWSLSSDALTEWLNARWRKSGYSVSQETVYQLLKRHDRIAFRGIVDESEGAFTREQAPRRRKQVQFED</sequence>
<dbReference type="InterPro" id="IPR023631">
    <property type="entry name" value="Amidase_dom"/>
</dbReference>
<dbReference type="AlphaFoldDB" id="A0A9P4S2F5"/>
<dbReference type="SUPFAM" id="SSF75304">
    <property type="entry name" value="Amidase signature (AS) enzymes"/>
    <property type="match status" value="1"/>
</dbReference>
<comment type="caution">
    <text evidence="2">The sequence shown here is derived from an EMBL/GenBank/DDBJ whole genome shotgun (WGS) entry which is preliminary data.</text>
</comment>
<feature type="domain" description="Amidase" evidence="1">
    <location>
        <begin position="31"/>
        <end position="382"/>
    </location>
</feature>
<organism evidence="2 3">
    <name type="scientific">Patellaria atrata CBS 101060</name>
    <dbReference type="NCBI Taxonomy" id="1346257"/>
    <lineage>
        <taxon>Eukaryota</taxon>
        <taxon>Fungi</taxon>
        <taxon>Dikarya</taxon>
        <taxon>Ascomycota</taxon>
        <taxon>Pezizomycotina</taxon>
        <taxon>Dothideomycetes</taxon>
        <taxon>Dothideomycetes incertae sedis</taxon>
        <taxon>Patellariales</taxon>
        <taxon>Patellariaceae</taxon>
        <taxon>Patellaria</taxon>
    </lineage>
</organism>
<protein>
    <submittedName>
        <fullName evidence="2">Amidase signature enzyme</fullName>
    </submittedName>
</protein>
<dbReference type="OrthoDB" id="566138at2759"/>
<evidence type="ECO:0000259" key="1">
    <source>
        <dbReference type="Pfam" id="PF01425"/>
    </source>
</evidence>